<name>A0ABR5A5L8_9BACL</name>
<evidence type="ECO:0008006" key="3">
    <source>
        <dbReference type="Google" id="ProtNLM"/>
    </source>
</evidence>
<evidence type="ECO:0000313" key="2">
    <source>
        <dbReference type="Proteomes" id="UP000054526"/>
    </source>
</evidence>
<dbReference type="EMBL" id="JXAL01000016">
    <property type="protein sequence ID" value="KIL35860.1"/>
    <property type="molecule type" value="Genomic_DNA"/>
</dbReference>
<protein>
    <recommendedName>
        <fullName evidence="3">50S ribosomal protein L33</fullName>
    </recommendedName>
</protein>
<comment type="caution">
    <text evidence="1">The sequence shown here is derived from an EMBL/GenBank/DDBJ whole genome shotgun (WGS) entry which is preliminary data.</text>
</comment>
<gene>
    <name evidence="1" type="ORF">SD71_10725</name>
</gene>
<dbReference type="Proteomes" id="UP000054526">
    <property type="component" value="Unassembled WGS sequence"/>
</dbReference>
<reference evidence="1 2" key="1">
    <citation type="submission" date="2014-12" db="EMBL/GenBank/DDBJ databases">
        <title>Draft genome sequence of Cohnella kolymensis strain B-2846.</title>
        <authorList>
            <person name="Karlyshev A.V."/>
            <person name="Kudryashova E.B."/>
        </authorList>
    </citation>
    <scope>NUCLEOTIDE SEQUENCE [LARGE SCALE GENOMIC DNA]</scope>
    <source>
        <strain evidence="1 2">VKM B-2846</strain>
    </source>
</reference>
<organism evidence="1 2">
    <name type="scientific">Cohnella kolymensis</name>
    <dbReference type="NCBI Taxonomy" id="1590652"/>
    <lineage>
        <taxon>Bacteria</taxon>
        <taxon>Bacillati</taxon>
        <taxon>Bacillota</taxon>
        <taxon>Bacilli</taxon>
        <taxon>Bacillales</taxon>
        <taxon>Paenibacillaceae</taxon>
        <taxon>Cohnella</taxon>
    </lineage>
</organism>
<evidence type="ECO:0000313" key="1">
    <source>
        <dbReference type="EMBL" id="KIL35860.1"/>
    </source>
</evidence>
<accession>A0ABR5A5L8</accession>
<proteinExistence type="predicted"/>
<sequence>MSKNNRPTVSVILICSECESKHPIWRIDGRRRTPGHIKHLYCHICKKGTAHVDTNSEWETG</sequence>
<keyword evidence="2" id="KW-1185">Reference proteome</keyword>